<evidence type="ECO:0000256" key="1">
    <source>
        <dbReference type="ARBA" id="ARBA00007131"/>
    </source>
</evidence>
<feature type="binding site" evidence="11">
    <location>
        <position position="30"/>
    </location>
    <ligand>
        <name>substrate</name>
    </ligand>
</feature>
<feature type="binding site" evidence="13">
    <location>
        <position position="189"/>
    </location>
    <ligand>
        <name>Mg(2+)</name>
        <dbReference type="ChEBI" id="CHEBI:18420"/>
    </ligand>
</feature>
<evidence type="ECO:0000256" key="11">
    <source>
        <dbReference type="PIRSR" id="PIRSR605478-2"/>
    </source>
</evidence>
<dbReference type="InterPro" id="IPR005478">
    <property type="entry name" value="Transketolase_bac-like"/>
</dbReference>
<evidence type="ECO:0000256" key="8">
    <source>
        <dbReference type="ARBA" id="ARBA00049473"/>
    </source>
</evidence>
<dbReference type="EC" id="2.2.1.1" evidence="3 9"/>
<dbReference type="FunFam" id="3.40.50.920:FF:000003">
    <property type="entry name" value="Transketolase"/>
    <property type="match status" value="1"/>
</dbReference>
<dbReference type="Pfam" id="PF02779">
    <property type="entry name" value="Transket_pyr"/>
    <property type="match status" value="1"/>
</dbReference>
<name>A0A511RMN9_9DEIN</name>
<evidence type="ECO:0000256" key="13">
    <source>
        <dbReference type="PIRSR" id="PIRSR605478-4"/>
    </source>
</evidence>
<dbReference type="SUPFAM" id="SSF52922">
    <property type="entry name" value="TK C-terminal domain-like"/>
    <property type="match status" value="1"/>
</dbReference>
<feature type="binding site" evidence="12">
    <location>
        <position position="264"/>
    </location>
    <ligand>
        <name>thiamine diphosphate</name>
        <dbReference type="ChEBI" id="CHEBI:58937"/>
    </ligand>
</feature>
<dbReference type="InterPro" id="IPR055152">
    <property type="entry name" value="Transketolase-like_C_2"/>
</dbReference>
<dbReference type="EMBL" id="BJXN01000030">
    <property type="protein sequence ID" value="GEM90923.1"/>
    <property type="molecule type" value="Genomic_DNA"/>
</dbReference>
<organism evidence="16 17">
    <name type="scientific">Oceanithermus desulfurans NBRC 100063</name>
    <dbReference type="NCBI Taxonomy" id="1227550"/>
    <lineage>
        <taxon>Bacteria</taxon>
        <taxon>Thermotogati</taxon>
        <taxon>Deinococcota</taxon>
        <taxon>Deinococci</taxon>
        <taxon>Thermales</taxon>
        <taxon>Thermaceae</taxon>
        <taxon>Oceanithermus</taxon>
    </lineage>
</organism>
<feature type="binding site" evidence="12">
    <location>
        <position position="438"/>
    </location>
    <ligand>
        <name>thiamine diphosphate</name>
        <dbReference type="ChEBI" id="CHEBI:58937"/>
    </ligand>
</feature>
<dbReference type="InterPro" id="IPR033247">
    <property type="entry name" value="Transketolase_fam"/>
</dbReference>
<feature type="active site" description="Proton donor" evidence="10">
    <location>
        <position position="412"/>
    </location>
</feature>
<comment type="catalytic activity">
    <reaction evidence="8">
        <text>D-sedoheptulose 7-phosphate + D-glyceraldehyde 3-phosphate = aldehydo-D-ribose 5-phosphate + D-xylulose 5-phosphate</text>
        <dbReference type="Rhea" id="RHEA:10508"/>
        <dbReference type="ChEBI" id="CHEBI:57483"/>
        <dbReference type="ChEBI" id="CHEBI:57737"/>
        <dbReference type="ChEBI" id="CHEBI:58273"/>
        <dbReference type="ChEBI" id="CHEBI:59776"/>
        <dbReference type="EC" id="2.2.1.1"/>
    </reaction>
</comment>
<reference evidence="16 17" key="1">
    <citation type="submission" date="2019-07" db="EMBL/GenBank/DDBJ databases">
        <title>Whole genome shotgun sequence of Oceanithermus desulfurans NBRC 100063.</title>
        <authorList>
            <person name="Hosoyama A."/>
            <person name="Uohara A."/>
            <person name="Ohji S."/>
            <person name="Ichikawa N."/>
        </authorList>
    </citation>
    <scope>NUCLEOTIDE SEQUENCE [LARGE SCALE GENOMIC DNA]</scope>
    <source>
        <strain evidence="16 17">NBRC 100063</strain>
    </source>
</reference>
<feature type="binding site" evidence="11">
    <location>
        <position position="462"/>
    </location>
    <ligand>
        <name>substrate</name>
    </ligand>
</feature>
<dbReference type="InterPro" id="IPR049557">
    <property type="entry name" value="Transketolase_CS"/>
</dbReference>
<dbReference type="GO" id="GO:0006098">
    <property type="term" value="P:pentose-phosphate shunt"/>
    <property type="evidence" value="ECO:0007669"/>
    <property type="project" value="TreeGrafter"/>
</dbReference>
<dbReference type="Pfam" id="PF00456">
    <property type="entry name" value="Transketolase_N"/>
    <property type="match status" value="1"/>
</dbReference>
<keyword evidence="6 13" id="KW-0460">Magnesium</keyword>
<comment type="cofactor">
    <cofactor evidence="12">
        <name>thiamine diphosphate</name>
        <dbReference type="ChEBI" id="CHEBI:58937"/>
    </cofactor>
    <text evidence="12">Binds 1 thiamine pyrophosphate per subunit. During the reaction, the substrate forms a covalent intermediate with the cofactor.</text>
</comment>
<dbReference type="GO" id="GO:0005829">
    <property type="term" value="C:cytosol"/>
    <property type="evidence" value="ECO:0007669"/>
    <property type="project" value="TreeGrafter"/>
</dbReference>
<dbReference type="CDD" id="cd02012">
    <property type="entry name" value="TPP_TK"/>
    <property type="match status" value="1"/>
</dbReference>
<dbReference type="InterPro" id="IPR005475">
    <property type="entry name" value="Transketolase-like_Pyr-bd"/>
</dbReference>
<dbReference type="FunFam" id="3.40.50.970:FF:000003">
    <property type="entry name" value="Transketolase"/>
    <property type="match status" value="1"/>
</dbReference>
<evidence type="ECO:0000259" key="15">
    <source>
        <dbReference type="SMART" id="SM00861"/>
    </source>
</evidence>
<evidence type="ECO:0000256" key="12">
    <source>
        <dbReference type="PIRSR" id="PIRSR605478-3"/>
    </source>
</evidence>
<evidence type="ECO:0000256" key="3">
    <source>
        <dbReference type="ARBA" id="ARBA00013152"/>
    </source>
</evidence>
<comment type="caution">
    <text evidence="16">The sequence shown here is derived from an EMBL/GenBank/DDBJ whole genome shotgun (WGS) entry which is preliminary data.</text>
</comment>
<evidence type="ECO:0000256" key="7">
    <source>
        <dbReference type="ARBA" id="ARBA00023052"/>
    </source>
</evidence>
<dbReference type="FunFam" id="3.40.50.970:FF:000004">
    <property type="entry name" value="Transketolase"/>
    <property type="match status" value="1"/>
</dbReference>
<dbReference type="PANTHER" id="PTHR43522">
    <property type="entry name" value="TRANSKETOLASE"/>
    <property type="match status" value="1"/>
</dbReference>
<evidence type="ECO:0000256" key="2">
    <source>
        <dbReference type="ARBA" id="ARBA00011738"/>
    </source>
</evidence>
<feature type="binding site" evidence="11">
    <location>
        <position position="470"/>
    </location>
    <ligand>
        <name>substrate</name>
    </ligand>
</feature>
<evidence type="ECO:0000313" key="17">
    <source>
        <dbReference type="Proteomes" id="UP000321827"/>
    </source>
</evidence>
<evidence type="ECO:0000256" key="6">
    <source>
        <dbReference type="ARBA" id="ARBA00022842"/>
    </source>
</evidence>
<proteinExistence type="inferred from homology"/>
<feature type="binding site" evidence="12">
    <location>
        <position position="160"/>
    </location>
    <ligand>
        <name>thiamine diphosphate</name>
        <dbReference type="ChEBI" id="CHEBI:58937"/>
    </ligand>
</feature>
<dbReference type="Proteomes" id="UP000321827">
    <property type="component" value="Unassembled WGS sequence"/>
</dbReference>
<feature type="binding site" evidence="11">
    <location>
        <position position="385"/>
    </location>
    <ligand>
        <name>substrate</name>
    </ligand>
</feature>
<dbReference type="Gene3D" id="3.40.50.920">
    <property type="match status" value="1"/>
</dbReference>
<keyword evidence="5 13" id="KW-0479">Metal-binding</keyword>
<dbReference type="PANTHER" id="PTHR43522:SF2">
    <property type="entry name" value="TRANSKETOLASE 1-RELATED"/>
    <property type="match status" value="1"/>
</dbReference>
<feature type="binding site" evidence="11">
    <location>
        <position position="358"/>
    </location>
    <ligand>
        <name>substrate</name>
    </ligand>
</feature>
<protein>
    <recommendedName>
        <fullName evidence="3 9">Transketolase</fullName>
        <ecNumber evidence="3 9">2.2.1.1</ecNumber>
    </recommendedName>
</protein>
<feature type="binding site" evidence="11">
    <location>
        <position position="264"/>
    </location>
    <ligand>
        <name>substrate</name>
    </ligand>
</feature>
<dbReference type="SUPFAM" id="SSF52518">
    <property type="entry name" value="Thiamin diphosphate-binding fold (THDP-binding)"/>
    <property type="match status" value="2"/>
</dbReference>
<evidence type="ECO:0000256" key="14">
    <source>
        <dbReference type="PIRSR" id="PIRSR605478-5"/>
    </source>
</evidence>
<accession>A0A511RMN9</accession>
<comment type="similarity">
    <text evidence="1">Belongs to the transketolase family.</text>
</comment>
<evidence type="ECO:0000256" key="9">
    <source>
        <dbReference type="NCBIfam" id="TIGR00232"/>
    </source>
</evidence>
<dbReference type="PROSITE" id="PS00801">
    <property type="entry name" value="TRANSKETOLASE_1"/>
    <property type="match status" value="1"/>
</dbReference>
<feature type="domain" description="Transketolase-like pyrimidine-binding" evidence="15">
    <location>
        <begin position="355"/>
        <end position="526"/>
    </location>
</feature>
<comment type="subunit">
    <text evidence="2">Homodimer.</text>
</comment>
<dbReference type="InterPro" id="IPR009014">
    <property type="entry name" value="Transketo_C/PFOR_II"/>
</dbReference>
<comment type="cofactor">
    <cofactor evidence="13">
        <name>Mg(2+)</name>
        <dbReference type="ChEBI" id="CHEBI:18420"/>
    </cofactor>
    <text evidence="13">Binds 1 Mg(2+) ion per subunit. Can also utilize other divalent metal cations, such as Ca(2+), Mn(2+) and Co(2+).</text>
</comment>
<evidence type="ECO:0000256" key="5">
    <source>
        <dbReference type="ARBA" id="ARBA00022723"/>
    </source>
</evidence>
<gene>
    <name evidence="16" type="ORF">ODE01S_23570</name>
</gene>
<evidence type="ECO:0000256" key="10">
    <source>
        <dbReference type="PIRSR" id="PIRSR605478-1"/>
    </source>
</evidence>
<feature type="binding site" evidence="12">
    <location>
        <position position="189"/>
    </location>
    <ligand>
        <name>thiamine diphosphate</name>
        <dbReference type="ChEBI" id="CHEBI:58937"/>
    </ligand>
</feature>
<dbReference type="NCBIfam" id="TIGR00232">
    <property type="entry name" value="tktlase_bact"/>
    <property type="match status" value="1"/>
</dbReference>
<dbReference type="InterPro" id="IPR029061">
    <property type="entry name" value="THDP-binding"/>
</dbReference>
<feature type="binding site" evidence="11">
    <location>
        <position position="474"/>
    </location>
    <ligand>
        <name>substrate</name>
    </ligand>
</feature>
<sequence length="663" mass="72234">MTQETPIEKLAINALRFLAADAVEAAKSGHPGMPMGAAPMAYVLWHDFLKHNPADPRWPDRDRFVLSAGHGSMLLYALLHLSGYDLPLEELKRFRQWGSKTPGHPEYGHTPGVEVTTGPLGQGISTAVGLALAEYKLAAEFNRERFRIVDHHTYVIASDGDLMEGVASEASSLAGHWKLGKLIVLWDDNRISIDGSTALAFSEDVLARYKAYGWQTLVVEDGNDTGEIRAAIEVARAHTAAPTLIAVRTHIGYGSPKQDTPDAHGAPLGEEALAETRKKLGWPYPPFEVPEEVYAHYHRALDKGLAAQEAWEQRFEAYSWEFPELGEAFTRRVVQGALPAGWRERLPRFEAGAKVATRKASGQVLAALSPHLPELVGGSADLTPSNNTKAPDMADFSPENPTGRYVHYGVREHAMGAILNGLALHGGWRPYGGTFLVFSDYMRGAVRLAALMGTPVVYVWTHDSIAIGEDGPTHQPVEQLMSLRALPNLWVIRPADAAETAMAWRMALERSSGPTALILTRQGLPVLDRERYAPAEEALKGGYVLSEPPEPPRGVLVATGSEVALALEAQRRLAEEGLPVRVVSLPCFEAFEAQDAAYRRAVLPPELPALAVEAGATLGWERYADEVIGLDRFGASAPGEVVYRELGFTAERVAERMKALVEG</sequence>
<dbReference type="SMART" id="SM00861">
    <property type="entry name" value="Transket_pyr"/>
    <property type="match status" value="1"/>
</dbReference>
<feature type="binding site" evidence="13">
    <location>
        <position position="159"/>
    </location>
    <ligand>
        <name>Mg(2+)</name>
        <dbReference type="ChEBI" id="CHEBI:18420"/>
    </ligand>
</feature>
<dbReference type="CDD" id="cd07033">
    <property type="entry name" value="TPP_PYR_DXS_TK_like"/>
    <property type="match status" value="1"/>
</dbReference>
<feature type="binding site" evidence="13">
    <location>
        <position position="191"/>
    </location>
    <ligand>
        <name>Mg(2+)</name>
        <dbReference type="ChEBI" id="CHEBI:18420"/>
    </ligand>
</feature>
<feature type="binding site" evidence="12">
    <location>
        <begin position="118"/>
        <end position="120"/>
    </location>
    <ligand>
        <name>thiamine diphosphate</name>
        <dbReference type="ChEBI" id="CHEBI:58937"/>
    </ligand>
</feature>
<keyword evidence="4" id="KW-0808">Transferase</keyword>
<dbReference type="Gene3D" id="3.40.50.970">
    <property type="match status" value="2"/>
</dbReference>
<dbReference type="GO" id="GO:0004802">
    <property type="term" value="F:transketolase activity"/>
    <property type="evidence" value="ECO:0007669"/>
    <property type="project" value="UniProtKB-UniRule"/>
</dbReference>
<evidence type="ECO:0000313" key="16">
    <source>
        <dbReference type="EMBL" id="GEM90923.1"/>
    </source>
</evidence>
<dbReference type="Pfam" id="PF22613">
    <property type="entry name" value="Transketolase_C_1"/>
    <property type="match status" value="1"/>
</dbReference>
<dbReference type="InterPro" id="IPR005474">
    <property type="entry name" value="Transketolase_N"/>
</dbReference>
<feature type="site" description="Important for catalytic activity" evidence="14">
    <location>
        <position position="30"/>
    </location>
</feature>
<dbReference type="GO" id="GO:0046872">
    <property type="term" value="F:metal ion binding"/>
    <property type="evidence" value="ECO:0007669"/>
    <property type="project" value="UniProtKB-KW"/>
</dbReference>
<keyword evidence="7 12" id="KW-0786">Thiamine pyrophosphate</keyword>
<dbReference type="OrthoDB" id="8732661at2"/>
<feature type="binding site" evidence="11">
    <location>
        <position position="521"/>
    </location>
    <ligand>
        <name>substrate</name>
    </ligand>
</feature>
<feature type="binding site" evidence="12">
    <location>
        <position position="70"/>
    </location>
    <ligand>
        <name>thiamine diphosphate</name>
        <dbReference type="ChEBI" id="CHEBI:58937"/>
    </ligand>
</feature>
<dbReference type="AlphaFoldDB" id="A0A511RMN9"/>
<dbReference type="RefSeq" id="WP_147149122.1">
    <property type="nucleotide sequence ID" value="NZ_BJXN01000030.1"/>
</dbReference>
<evidence type="ECO:0000256" key="4">
    <source>
        <dbReference type="ARBA" id="ARBA00022679"/>
    </source>
</evidence>
<feature type="site" description="Important for catalytic activity" evidence="14">
    <location>
        <position position="264"/>
    </location>
</feature>